<keyword evidence="2" id="KW-1185">Reference proteome</keyword>
<dbReference type="RefSeq" id="WP_201368691.1">
    <property type="nucleotide sequence ID" value="NZ_BNJG01000001.1"/>
</dbReference>
<proteinExistence type="predicted"/>
<accession>A0ABQ3UG57</accession>
<evidence type="ECO:0000313" key="1">
    <source>
        <dbReference type="EMBL" id="GHO51703.1"/>
    </source>
</evidence>
<evidence type="ECO:0000313" key="2">
    <source>
        <dbReference type="Proteomes" id="UP000654345"/>
    </source>
</evidence>
<name>A0ABQ3UG57_9CHLR</name>
<dbReference type="Proteomes" id="UP000654345">
    <property type="component" value="Unassembled WGS sequence"/>
</dbReference>
<sequence>MSAGVGLYSSHDITEEELAEVILQAGGMLTPDSPAGYFGGLIEGEAYVWVFRIPCYDGVFDNEGNPLDEDEIVLLDQAKVLLGGEFQTWIYIHLGREPGSQRLAVRFAYTCCQRWPCIVDSDEKKGRVFSSQEIEQLYKEDGAFTGYGL</sequence>
<dbReference type="EMBL" id="BNJG01000001">
    <property type="protein sequence ID" value="GHO51703.1"/>
    <property type="molecule type" value="Genomic_DNA"/>
</dbReference>
<organism evidence="1 2">
    <name type="scientific">Ktedonobacter robiniae</name>
    <dbReference type="NCBI Taxonomy" id="2778365"/>
    <lineage>
        <taxon>Bacteria</taxon>
        <taxon>Bacillati</taxon>
        <taxon>Chloroflexota</taxon>
        <taxon>Ktedonobacteria</taxon>
        <taxon>Ktedonobacterales</taxon>
        <taxon>Ktedonobacteraceae</taxon>
        <taxon>Ktedonobacter</taxon>
    </lineage>
</organism>
<protein>
    <submittedName>
        <fullName evidence="1">Uncharacterized protein</fullName>
    </submittedName>
</protein>
<comment type="caution">
    <text evidence="1">The sequence shown here is derived from an EMBL/GenBank/DDBJ whole genome shotgun (WGS) entry which is preliminary data.</text>
</comment>
<reference evidence="1 2" key="1">
    <citation type="journal article" date="2021" name="Int. J. Syst. Evol. Microbiol.">
        <title>Reticulibacter mediterranei gen. nov., sp. nov., within the new family Reticulibacteraceae fam. nov., and Ktedonospora formicarum gen. nov., sp. nov., Ktedonobacter robiniae sp. nov., Dictyobacter formicarum sp. nov. and Dictyobacter arantiisoli sp. nov., belonging to the class Ktedonobacteria.</title>
        <authorList>
            <person name="Yabe S."/>
            <person name="Zheng Y."/>
            <person name="Wang C.M."/>
            <person name="Sakai Y."/>
            <person name="Abe K."/>
            <person name="Yokota A."/>
            <person name="Donadio S."/>
            <person name="Cavaletti L."/>
            <person name="Monciardini P."/>
        </authorList>
    </citation>
    <scope>NUCLEOTIDE SEQUENCE [LARGE SCALE GENOMIC DNA]</scope>
    <source>
        <strain evidence="1 2">SOSP1-30</strain>
    </source>
</reference>
<gene>
    <name evidence="1" type="ORF">KSB_01780</name>
</gene>